<accession>A0A6N7WC25</accession>
<dbReference type="RefSeq" id="WP_154464181.1">
    <property type="nucleotide sequence ID" value="NZ_JAXDZL010000011.1"/>
</dbReference>
<sequence>MGRCFNTTGACNPQLHYMVDLRERLREIRKLVDAGEYFTINRARQYGKTTTIKALADYLKNDYVVISLDFQMIGNEEFENAHIFSTTFASYFLRTIRNRRRPILGLRDEILDKLDYASVQDPLFSLGKLFLILSELCDTAEKPVVLIIDEADSATNNQVFLDFLAQLRAYYLNREIMPAFQSVILAGVYDVKNISRKLRPDEEHRMNSPWNIAADFKVEMSFSQTGIAGMLKEYEADHKTGMDIDGMAGLIYDYTAGYPFLVSRICKLMDEDVAESGSFPDKAAVWTKDGFLAAVKLLLTEKNTLFESLIGKLHDYPGLRQMVYAILFAGVKIVYNPDEQWIDIAMMFGFAKKSGGNVEIANRIFEVRLYNYFLATAEAQSSEIFRAAVQSKPQFIQDGHLDMKLVLQKFVEHFDSIYSGNAEEFNEEEGRRRFLLYLRPIINGTGNYYIEAETRNSRRMDIVVDYHGEQFIIELKVWRGNAYHERGEKQLSDYLDYFHLKKGYMLSYNFNVNKEIGIREIQLGDRILIEAVI</sequence>
<name>A0A6N7WC25_9FIRM</name>
<dbReference type="EMBL" id="VUMI01000010">
    <property type="protein sequence ID" value="MSS88233.1"/>
    <property type="molecule type" value="Genomic_DNA"/>
</dbReference>
<dbReference type="Pfam" id="PF14516">
    <property type="entry name" value="AAA_35"/>
    <property type="match status" value="1"/>
</dbReference>
<dbReference type="GeneID" id="86052994"/>
<dbReference type="Proteomes" id="UP000436047">
    <property type="component" value="Unassembled WGS sequence"/>
</dbReference>
<reference evidence="1 2" key="1">
    <citation type="submission" date="2019-08" db="EMBL/GenBank/DDBJ databases">
        <title>In-depth cultivation of the pig gut microbiome towards novel bacterial diversity and tailored functional studies.</title>
        <authorList>
            <person name="Wylensek D."/>
            <person name="Hitch T.C.A."/>
            <person name="Clavel T."/>
        </authorList>
    </citation>
    <scope>NUCLEOTIDE SEQUENCE [LARGE SCALE GENOMIC DNA]</scope>
    <source>
        <strain evidence="1 2">WCA-389-WT-23B</strain>
    </source>
</reference>
<gene>
    <name evidence="1" type="ORF">FYJ45_07975</name>
</gene>
<comment type="caution">
    <text evidence="1">The sequence shown here is derived from an EMBL/GenBank/DDBJ whole genome shotgun (WGS) entry which is preliminary data.</text>
</comment>
<organism evidence="1 2">
    <name type="scientific">Eisenbergiella porci</name>
    <dbReference type="NCBI Taxonomy" id="2652274"/>
    <lineage>
        <taxon>Bacteria</taxon>
        <taxon>Bacillati</taxon>
        <taxon>Bacillota</taxon>
        <taxon>Clostridia</taxon>
        <taxon>Lachnospirales</taxon>
        <taxon>Lachnospiraceae</taxon>
        <taxon>Eisenbergiella</taxon>
    </lineage>
</organism>
<dbReference type="AlphaFoldDB" id="A0A6N7WC25"/>
<proteinExistence type="predicted"/>
<dbReference type="InterPro" id="IPR027417">
    <property type="entry name" value="P-loop_NTPase"/>
</dbReference>
<protein>
    <submittedName>
        <fullName evidence="1">AAA family ATPase</fullName>
    </submittedName>
</protein>
<keyword evidence="2" id="KW-1185">Reference proteome</keyword>
<evidence type="ECO:0000313" key="1">
    <source>
        <dbReference type="EMBL" id="MSS88233.1"/>
    </source>
</evidence>
<dbReference type="Gene3D" id="3.40.50.300">
    <property type="entry name" value="P-loop containing nucleotide triphosphate hydrolases"/>
    <property type="match status" value="1"/>
</dbReference>
<evidence type="ECO:0000313" key="2">
    <source>
        <dbReference type="Proteomes" id="UP000436047"/>
    </source>
</evidence>
<dbReference type="SUPFAM" id="SSF52540">
    <property type="entry name" value="P-loop containing nucleoside triphosphate hydrolases"/>
    <property type="match status" value="1"/>
</dbReference>